<comment type="similarity">
    <text evidence="1">Belongs to the PPR family. P subfamily.</text>
</comment>
<dbReference type="FunFam" id="1.25.40.10:FF:000253">
    <property type="entry name" value="Pentatricopeptide repeat-containing protein"/>
    <property type="match status" value="1"/>
</dbReference>
<evidence type="ECO:0000313" key="5">
    <source>
        <dbReference type="Proteomes" id="UP000829196"/>
    </source>
</evidence>
<dbReference type="Pfam" id="PF01535">
    <property type="entry name" value="PPR"/>
    <property type="match status" value="2"/>
</dbReference>
<evidence type="ECO:0000256" key="3">
    <source>
        <dbReference type="SAM" id="MobiDB-lite"/>
    </source>
</evidence>
<reference evidence="4" key="1">
    <citation type="journal article" date="2022" name="Front. Genet.">
        <title>Chromosome-Scale Assembly of the Dendrobium nobile Genome Provides Insights Into the Molecular Mechanism of the Biosynthesis of the Medicinal Active Ingredient of Dendrobium.</title>
        <authorList>
            <person name="Xu Q."/>
            <person name="Niu S.-C."/>
            <person name="Li K.-L."/>
            <person name="Zheng P.-J."/>
            <person name="Zhang X.-J."/>
            <person name="Jia Y."/>
            <person name="Liu Y."/>
            <person name="Niu Y.-X."/>
            <person name="Yu L.-H."/>
            <person name="Chen D.-F."/>
            <person name="Zhang G.-Q."/>
        </authorList>
    </citation>
    <scope>NUCLEOTIDE SEQUENCE</scope>
    <source>
        <tissue evidence="4">Leaf</tissue>
    </source>
</reference>
<evidence type="ECO:0000313" key="4">
    <source>
        <dbReference type="EMBL" id="KAI0510719.1"/>
    </source>
</evidence>
<dbReference type="NCBIfam" id="TIGR00756">
    <property type="entry name" value="PPR"/>
    <property type="match status" value="1"/>
</dbReference>
<dbReference type="PANTHER" id="PTHR45717">
    <property type="entry name" value="OS12G0527900 PROTEIN"/>
    <property type="match status" value="1"/>
</dbReference>
<evidence type="ECO:0008006" key="6">
    <source>
        <dbReference type="Google" id="ProtNLM"/>
    </source>
</evidence>
<feature type="region of interest" description="Disordered" evidence="3">
    <location>
        <begin position="37"/>
        <end position="57"/>
    </location>
</feature>
<dbReference type="Gene3D" id="1.25.40.10">
    <property type="entry name" value="Tetratricopeptide repeat domain"/>
    <property type="match status" value="3"/>
</dbReference>
<dbReference type="EMBL" id="JAGYWB010000009">
    <property type="protein sequence ID" value="KAI0510719.1"/>
    <property type="molecule type" value="Genomic_DNA"/>
</dbReference>
<dbReference type="InterPro" id="IPR011990">
    <property type="entry name" value="TPR-like_helical_dom_sf"/>
</dbReference>
<dbReference type="PANTHER" id="PTHR45717:SF45">
    <property type="entry name" value="OS12G0527900 PROTEIN"/>
    <property type="match status" value="1"/>
</dbReference>
<evidence type="ECO:0000256" key="2">
    <source>
        <dbReference type="ARBA" id="ARBA00022737"/>
    </source>
</evidence>
<comment type="caution">
    <text evidence="4">The sequence shown here is derived from an EMBL/GenBank/DDBJ whole genome shotgun (WGS) entry which is preliminary data.</text>
</comment>
<dbReference type="GO" id="GO:0005739">
    <property type="term" value="C:mitochondrion"/>
    <property type="evidence" value="ECO:0007669"/>
    <property type="project" value="TreeGrafter"/>
</dbReference>
<dbReference type="InterPro" id="IPR002885">
    <property type="entry name" value="PPR_rpt"/>
</dbReference>
<name>A0A8T3BCC0_DENNO</name>
<dbReference type="SMR" id="A0A8T3BCC0"/>
<dbReference type="Pfam" id="PF13812">
    <property type="entry name" value="PPR_3"/>
    <property type="match status" value="1"/>
</dbReference>
<keyword evidence="2" id="KW-0677">Repeat</keyword>
<evidence type="ECO:0000256" key="1">
    <source>
        <dbReference type="ARBA" id="ARBA00007626"/>
    </source>
</evidence>
<dbReference type="GO" id="GO:0003729">
    <property type="term" value="F:mRNA binding"/>
    <property type="evidence" value="ECO:0007669"/>
    <property type="project" value="UniProtKB-ARBA"/>
</dbReference>
<accession>A0A8T3BCC0</accession>
<sequence length="528" mass="59774">MLLARRLRAVISATSTSSSELFLQSVTVSICAISTSSSTDVSGDTRSSRGGGGGGGSQTLGRRLLSLIYPKRSAVIALQKWAEEGKAIQKYQLNRVVRELRKHKRFKHALEICEWMRTQPDIKLLPGDYAVHLDLISKVRGLSSAEKFFEDLPDRMKAQSTCTALLHVYAQNKLSTKAEYLMKEMASHGFLTCCFPYNHMLTLYVSTGKLEKVPEVIKELKKNTKPNEFTYNLWLSACADKIDVKGAEEAILDMSRYKLTGDCITFSTLACIYIKAGHTMKAREALEKMERRISRKDRASYCSLISMYTSLSDKENAQRIWSKMKSMFRKMSDEEYKCILISLLKLNLVDESEAIYSEWESVSGTGDSRVSNVLLAYYTKNDMNKAEKLHDRATKAGIKPSYSSWENLASGYLRLKRMDKVLNCLKEAFSSVNKWEPNTEFVRDVLKGFENAGDTEGAEKFLVLLRDAGYVKTEIYNSLLRTYAKAHKMPLIIAERMKKDHVAMDEETKRLLSLTRKFCVGSAESLIS</sequence>
<gene>
    <name evidence="4" type="ORF">KFK09_011328</name>
</gene>
<dbReference type="SUPFAM" id="SSF48452">
    <property type="entry name" value="TPR-like"/>
    <property type="match status" value="1"/>
</dbReference>
<dbReference type="AlphaFoldDB" id="A0A8T3BCC0"/>
<organism evidence="4 5">
    <name type="scientific">Dendrobium nobile</name>
    <name type="common">Orchid</name>
    <dbReference type="NCBI Taxonomy" id="94219"/>
    <lineage>
        <taxon>Eukaryota</taxon>
        <taxon>Viridiplantae</taxon>
        <taxon>Streptophyta</taxon>
        <taxon>Embryophyta</taxon>
        <taxon>Tracheophyta</taxon>
        <taxon>Spermatophyta</taxon>
        <taxon>Magnoliopsida</taxon>
        <taxon>Liliopsida</taxon>
        <taxon>Asparagales</taxon>
        <taxon>Orchidaceae</taxon>
        <taxon>Epidendroideae</taxon>
        <taxon>Malaxideae</taxon>
        <taxon>Dendrobiinae</taxon>
        <taxon>Dendrobium</taxon>
    </lineage>
</organism>
<keyword evidence="5" id="KW-1185">Reference proteome</keyword>
<protein>
    <recommendedName>
        <fullName evidence="6">Pentatricopeptide repeat-containing protein</fullName>
    </recommendedName>
</protein>
<proteinExistence type="inferred from homology"/>
<dbReference type="OrthoDB" id="1908178at2759"/>
<dbReference type="Proteomes" id="UP000829196">
    <property type="component" value="Unassembled WGS sequence"/>
</dbReference>